<reference evidence="3 4" key="1">
    <citation type="submission" date="2024-05" db="EMBL/GenBank/DDBJ databases">
        <title>A draft genome resource for the thread blight pathogen Marasmius tenuissimus strain MS-2.</title>
        <authorList>
            <person name="Yulfo-Soto G.E."/>
            <person name="Baruah I.K."/>
            <person name="Amoako-Attah I."/>
            <person name="Bukari Y."/>
            <person name="Meinhardt L.W."/>
            <person name="Bailey B.A."/>
            <person name="Cohen S.P."/>
        </authorList>
    </citation>
    <scope>NUCLEOTIDE SEQUENCE [LARGE SCALE GENOMIC DNA]</scope>
    <source>
        <strain evidence="3 4">MS-2</strain>
    </source>
</reference>
<evidence type="ECO:0000313" key="4">
    <source>
        <dbReference type="Proteomes" id="UP001437256"/>
    </source>
</evidence>
<keyword evidence="2" id="KW-0812">Transmembrane</keyword>
<dbReference type="Proteomes" id="UP001437256">
    <property type="component" value="Unassembled WGS sequence"/>
</dbReference>
<evidence type="ECO:0000313" key="3">
    <source>
        <dbReference type="EMBL" id="KAL0063878.1"/>
    </source>
</evidence>
<gene>
    <name evidence="3" type="ORF">AAF712_009232</name>
</gene>
<keyword evidence="2" id="KW-1133">Transmembrane helix</keyword>
<keyword evidence="2" id="KW-0472">Membrane</keyword>
<keyword evidence="4" id="KW-1185">Reference proteome</keyword>
<comment type="caution">
    <text evidence="3">The sequence shown here is derived from an EMBL/GenBank/DDBJ whole genome shotgun (WGS) entry which is preliminary data.</text>
</comment>
<evidence type="ECO:0000256" key="2">
    <source>
        <dbReference type="SAM" id="Phobius"/>
    </source>
</evidence>
<dbReference type="EMBL" id="JBBXMP010000072">
    <property type="protein sequence ID" value="KAL0063878.1"/>
    <property type="molecule type" value="Genomic_DNA"/>
</dbReference>
<protein>
    <submittedName>
        <fullName evidence="3">Uncharacterized protein</fullName>
    </submittedName>
</protein>
<proteinExistence type="predicted"/>
<accession>A0ABR2ZR53</accession>
<feature type="region of interest" description="Disordered" evidence="1">
    <location>
        <begin position="45"/>
        <end position="64"/>
    </location>
</feature>
<name>A0ABR2ZR53_9AGAR</name>
<organism evidence="3 4">
    <name type="scientific">Marasmius tenuissimus</name>
    <dbReference type="NCBI Taxonomy" id="585030"/>
    <lineage>
        <taxon>Eukaryota</taxon>
        <taxon>Fungi</taxon>
        <taxon>Dikarya</taxon>
        <taxon>Basidiomycota</taxon>
        <taxon>Agaricomycotina</taxon>
        <taxon>Agaricomycetes</taxon>
        <taxon>Agaricomycetidae</taxon>
        <taxon>Agaricales</taxon>
        <taxon>Marasmiineae</taxon>
        <taxon>Marasmiaceae</taxon>
        <taxon>Marasmius</taxon>
    </lineage>
</organism>
<sequence length="199" mass="22015">MAATAAPLYTPALIGGIVGGVVAFIIIVAIIVIFLKKGCKRRRQEQEKCPRNSVAPSEPEWPFETSQYSPTSAFNLLAPFRVIEERSPVLVEQPPQLRSLRPSLLSGAIDYDAPSVYSVQDENNTEQPDLKEYSPEAVNTNMGSVMDIDTGKSDTDTRATTSANPGMLDHELLMTRLEYMTQRIAWLEAEGRSPPQYAR</sequence>
<evidence type="ECO:0000256" key="1">
    <source>
        <dbReference type="SAM" id="MobiDB-lite"/>
    </source>
</evidence>
<feature type="region of interest" description="Disordered" evidence="1">
    <location>
        <begin position="142"/>
        <end position="164"/>
    </location>
</feature>
<feature type="transmembrane region" description="Helical" evidence="2">
    <location>
        <begin position="12"/>
        <end position="35"/>
    </location>
</feature>